<proteinExistence type="predicted"/>
<reference evidence="2 3" key="1">
    <citation type="journal article" date="2013" name="Nat. Genet.">
        <title>The genome of the hydatid tapeworm Echinococcus granulosus.</title>
        <authorList>
            <person name="Zheng H."/>
            <person name="Zhang W."/>
            <person name="Zhang L."/>
            <person name="Zhang Z."/>
            <person name="Li J."/>
            <person name="Lu G."/>
            <person name="Zhu Y."/>
            <person name="Wang Y."/>
            <person name="Huang Y."/>
            <person name="Liu J."/>
            <person name="Kang H."/>
            <person name="Chen J."/>
            <person name="Wang L."/>
            <person name="Chen A."/>
            <person name="Yu S."/>
            <person name="Gao Z."/>
            <person name="Jin L."/>
            <person name="Gu W."/>
            <person name="Wang Z."/>
            <person name="Zhao L."/>
            <person name="Shi B."/>
            <person name="Wen H."/>
            <person name="Lin R."/>
            <person name="Jones M.K."/>
            <person name="Brejova B."/>
            <person name="Vinar T."/>
            <person name="Zhao G."/>
            <person name="McManus D.P."/>
            <person name="Chen Z."/>
            <person name="Zhou Y."/>
            <person name="Wang S."/>
        </authorList>
    </citation>
    <scope>NUCLEOTIDE SEQUENCE [LARGE SCALE GENOMIC DNA]</scope>
</reference>
<evidence type="ECO:0000256" key="1">
    <source>
        <dbReference type="SAM" id="MobiDB-lite"/>
    </source>
</evidence>
<evidence type="ECO:0000313" key="3">
    <source>
        <dbReference type="Proteomes" id="UP000019149"/>
    </source>
</evidence>
<gene>
    <name evidence="2" type="ORF">EGR_09875</name>
</gene>
<organism evidence="2 3">
    <name type="scientific">Echinococcus granulosus</name>
    <name type="common">Hydatid tapeworm</name>
    <dbReference type="NCBI Taxonomy" id="6210"/>
    <lineage>
        <taxon>Eukaryota</taxon>
        <taxon>Metazoa</taxon>
        <taxon>Spiralia</taxon>
        <taxon>Lophotrochozoa</taxon>
        <taxon>Platyhelminthes</taxon>
        <taxon>Cestoda</taxon>
        <taxon>Eucestoda</taxon>
        <taxon>Cyclophyllidea</taxon>
        <taxon>Taeniidae</taxon>
        <taxon>Echinococcus</taxon>
        <taxon>Echinococcus granulosus group</taxon>
    </lineage>
</organism>
<feature type="compositionally biased region" description="Basic and acidic residues" evidence="1">
    <location>
        <begin position="34"/>
        <end position="53"/>
    </location>
</feature>
<dbReference type="EMBL" id="APAU02000172">
    <property type="protein sequence ID" value="EUB55274.1"/>
    <property type="molecule type" value="Genomic_DNA"/>
</dbReference>
<dbReference type="AlphaFoldDB" id="W6UPB8"/>
<feature type="region of interest" description="Disordered" evidence="1">
    <location>
        <begin position="34"/>
        <end position="60"/>
    </location>
</feature>
<protein>
    <submittedName>
        <fullName evidence="2">Uncharacterized protein</fullName>
    </submittedName>
</protein>
<accession>W6UPB8</accession>
<dbReference type="RefSeq" id="XP_024346470.1">
    <property type="nucleotide sequence ID" value="XM_024499124.1"/>
</dbReference>
<keyword evidence="3" id="KW-1185">Reference proteome</keyword>
<dbReference type="Proteomes" id="UP000019149">
    <property type="component" value="Unassembled WGS sequence"/>
</dbReference>
<dbReference type="KEGG" id="egl:EGR_09875"/>
<dbReference type="GeneID" id="36345590"/>
<evidence type="ECO:0000313" key="2">
    <source>
        <dbReference type="EMBL" id="EUB55274.1"/>
    </source>
</evidence>
<dbReference type="CTD" id="36345590"/>
<name>W6UPB8_ECHGR</name>
<sequence length="60" mass="6970">MEEETSRVQNFTPVHEEADYAGLMQDDWWTRVRSDEGSKVNESGPKAEDRKLTNEYGVHI</sequence>
<comment type="caution">
    <text evidence="2">The sequence shown here is derived from an EMBL/GenBank/DDBJ whole genome shotgun (WGS) entry which is preliminary data.</text>
</comment>